<accession>A0A2P5DAL0</accession>
<proteinExistence type="predicted"/>
<dbReference type="STRING" id="3476.A0A2P5DAL0"/>
<dbReference type="Proteomes" id="UP000237105">
    <property type="component" value="Unassembled WGS sequence"/>
</dbReference>
<protein>
    <recommendedName>
        <fullName evidence="3">PLATZ transcription factor family protein</fullName>
    </recommendedName>
</protein>
<sequence length="166" mass="19621">MQKNNYMVVPRWLIVMYKTIFFSSCLVHPNSKKNDSDHFCIDCLCPLCSNCLPSHMCHKHVKLFNCSGIQRRQQQVHQHNNNLKEYRCIICHRSLQDNSRYCSIACKVLAIHGDERKRRMISCNEKDGEMNKLCFQYGNEEFLAALPFPRRKKLRRKGVPLRAPMF</sequence>
<dbReference type="InterPro" id="IPR006734">
    <property type="entry name" value="PLATZ"/>
</dbReference>
<dbReference type="OrthoDB" id="724537at2759"/>
<comment type="caution">
    <text evidence="1">The sequence shown here is derived from an EMBL/GenBank/DDBJ whole genome shotgun (WGS) entry which is preliminary data.</text>
</comment>
<evidence type="ECO:0000313" key="2">
    <source>
        <dbReference type="Proteomes" id="UP000237105"/>
    </source>
</evidence>
<organism evidence="1 2">
    <name type="scientific">Parasponia andersonii</name>
    <name type="common">Sponia andersonii</name>
    <dbReference type="NCBI Taxonomy" id="3476"/>
    <lineage>
        <taxon>Eukaryota</taxon>
        <taxon>Viridiplantae</taxon>
        <taxon>Streptophyta</taxon>
        <taxon>Embryophyta</taxon>
        <taxon>Tracheophyta</taxon>
        <taxon>Spermatophyta</taxon>
        <taxon>Magnoliopsida</taxon>
        <taxon>eudicotyledons</taxon>
        <taxon>Gunneridae</taxon>
        <taxon>Pentapetalae</taxon>
        <taxon>rosids</taxon>
        <taxon>fabids</taxon>
        <taxon>Rosales</taxon>
        <taxon>Cannabaceae</taxon>
        <taxon>Parasponia</taxon>
    </lineage>
</organism>
<dbReference type="AlphaFoldDB" id="A0A2P5DAL0"/>
<dbReference type="EMBL" id="JXTB01000051">
    <property type="protein sequence ID" value="PON70312.1"/>
    <property type="molecule type" value="Genomic_DNA"/>
</dbReference>
<name>A0A2P5DAL0_PARAD</name>
<keyword evidence="2" id="KW-1185">Reference proteome</keyword>
<evidence type="ECO:0000313" key="1">
    <source>
        <dbReference type="EMBL" id="PON70312.1"/>
    </source>
</evidence>
<dbReference type="PANTHER" id="PTHR31065">
    <property type="entry name" value="PLATZ TRANSCRIPTION FACTOR FAMILY PROTEIN"/>
    <property type="match status" value="1"/>
</dbReference>
<dbReference type="PANTHER" id="PTHR31065:SF53">
    <property type="entry name" value="B BOX-TYPE DOMAIN-CONTAINING PROTEIN"/>
    <property type="match status" value="1"/>
</dbReference>
<dbReference type="Pfam" id="PF04640">
    <property type="entry name" value="PLATZ"/>
    <property type="match status" value="1"/>
</dbReference>
<gene>
    <name evidence="1" type="ORF">PanWU01x14_082360</name>
</gene>
<reference evidence="2" key="1">
    <citation type="submission" date="2016-06" db="EMBL/GenBank/DDBJ databases">
        <title>Parallel loss of symbiosis genes in relatives of nitrogen-fixing non-legume Parasponia.</title>
        <authorList>
            <person name="Van Velzen R."/>
            <person name="Holmer R."/>
            <person name="Bu F."/>
            <person name="Rutten L."/>
            <person name="Van Zeijl A."/>
            <person name="Liu W."/>
            <person name="Santuari L."/>
            <person name="Cao Q."/>
            <person name="Sharma T."/>
            <person name="Shen D."/>
            <person name="Roswanjaya Y."/>
            <person name="Wardhani T."/>
            <person name="Kalhor M.S."/>
            <person name="Jansen J."/>
            <person name="Van den Hoogen J."/>
            <person name="Gungor B."/>
            <person name="Hartog M."/>
            <person name="Hontelez J."/>
            <person name="Verver J."/>
            <person name="Yang W.-C."/>
            <person name="Schijlen E."/>
            <person name="Repin R."/>
            <person name="Schilthuizen M."/>
            <person name="Schranz E."/>
            <person name="Heidstra R."/>
            <person name="Miyata K."/>
            <person name="Fedorova E."/>
            <person name="Kohlen W."/>
            <person name="Bisseling T."/>
            <person name="Smit S."/>
            <person name="Geurts R."/>
        </authorList>
    </citation>
    <scope>NUCLEOTIDE SEQUENCE [LARGE SCALE GENOMIC DNA]</scope>
    <source>
        <strain evidence="2">cv. WU1-14</strain>
    </source>
</reference>
<evidence type="ECO:0008006" key="3">
    <source>
        <dbReference type="Google" id="ProtNLM"/>
    </source>
</evidence>